<comment type="caution">
    <text evidence="1">The sequence shown here is derived from an EMBL/GenBank/DDBJ whole genome shotgun (WGS) entry which is preliminary data.</text>
</comment>
<dbReference type="EMBL" id="CM023471">
    <property type="protein sequence ID" value="KAH7965631.1"/>
    <property type="molecule type" value="Genomic_DNA"/>
</dbReference>
<proteinExistence type="predicted"/>
<gene>
    <name evidence="1" type="ORF">HPB49_009055</name>
</gene>
<organism evidence="1 2">
    <name type="scientific">Dermacentor silvarum</name>
    <name type="common">Tick</name>
    <dbReference type="NCBI Taxonomy" id="543639"/>
    <lineage>
        <taxon>Eukaryota</taxon>
        <taxon>Metazoa</taxon>
        <taxon>Ecdysozoa</taxon>
        <taxon>Arthropoda</taxon>
        <taxon>Chelicerata</taxon>
        <taxon>Arachnida</taxon>
        <taxon>Acari</taxon>
        <taxon>Parasitiformes</taxon>
        <taxon>Ixodida</taxon>
        <taxon>Ixodoidea</taxon>
        <taxon>Ixodidae</taxon>
        <taxon>Rhipicephalinae</taxon>
        <taxon>Dermacentor</taxon>
    </lineage>
</organism>
<reference evidence="1" key="1">
    <citation type="submission" date="2020-05" db="EMBL/GenBank/DDBJ databases">
        <title>Large-scale comparative analyses of tick genomes elucidate their genetic diversity and vector capacities.</title>
        <authorList>
            <person name="Jia N."/>
            <person name="Wang J."/>
            <person name="Shi W."/>
            <person name="Du L."/>
            <person name="Sun Y."/>
            <person name="Zhan W."/>
            <person name="Jiang J."/>
            <person name="Wang Q."/>
            <person name="Zhang B."/>
            <person name="Ji P."/>
            <person name="Sakyi L.B."/>
            <person name="Cui X."/>
            <person name="Yuan T."/>
            <person name="Jiang B."/>
            <person name="Yang W."/>
            <person name="Lam T.T.-Y."/>
            <person name="Chang Q."/>
            <person name="Ding S."/>
            <person name="Wang X."/>
            <person name="Zhu J."/>
            <person name="Ruan X."/>
            <person name="Zhao L."/>
            <person name="Wei J."/>
            <person name="Que T."/>
            <person name="Du C."/>
            <person name="Cheng J."/>
            <person name="Dai P."/>
            <person name="Han X."/>
            <person name="Huang E."/>
            <person name="Gao Y."/>
            <person name="Liu J."/>
            <person name="Shao H."/>
            <person name="Ye R."/>
            <person name="Li L."/>
            <person name="Wei W."/>
            <person name="Wang X."/>
            <person name="Wang C."/>
            <person name="Yang T."/>
            <person name="Huo Q."/>
            <person name="Li W."/>
            <person name="Guo W."/>
            <person name="Chen H."/>
            <person name="Zhou L."/>
            <person name="Ni X."/>
            <person name="Tian J."/>
            <person name="Zhou Y."/>
            <person name="Sheng Y."/>
            <person name="Liu T."/>
            <person name="Pan Y."/>
            <person name="Xia L."/>
            <person name="Li J."/>
            <person name="Zhao F."/>
            <person name="Cao W."/>
        </authorList>
    </citation>
    <scope>NUCLEOTIDE SEQUENCE</scope>
    <source>
        <strain evidence="1">Dsil-2018</strain>
    </source>
</reference>
<keyword evidence="2" id="KW-1185">Reference proteome</keyword>
<sequence>MEWSPRSTQRDNPRRQLQQQPPPPPHHPLAGDGTVAAAATHISRGAQADDGSGGLKRKPPYSYSTLISFAINSSPTKKMTLSDIYTWICANFPFYREAGTGWKVGARQLSLVSVSRPPLRAVVSEKKSAHAQHYPRSKKNDRGERYGRASFPGADLGTRHEALRDRCCFWLSVFFPRRETRSCGADLESRTATRRVATRGAAATWSLLCPRNHLSSDSCLTFVFTNVGGSPVSMSARGACWRRRARRSGALLTTATSRVLDVELPPPPRRIALSRWR</sequence>
<name>A0ACB8DC20_DERSI</name>
<evidence type="ECO:0000313" key="1">
    <source>
        <dbReference type="EMBL" id="KAH7965631.1"/>
    </source>
</evidence>
<evidence type="ECO:0000313" key="2">
    <source>
        <dbReference type="Proteomes" id="UP000821865"/>
    </source>
</evidence>
<accession>A0ACB8DC20</accession>
<protein>
    <submittedName>
        <fullName evidence="1">Uncharacterized protein</fullName>
    </submittedName>
</protein>
<dbReference type="Proteomes" id="UP000821865">
    <property type="component" value="Chromosome 2"/>
</dbReference>